<feature type="transmembrane region" description="Helical" evidence="7">
    <location>
        <begin position="649"/>
        <end position="670"/>
    </location>
</feature>
<keyword evidence="11" id="KW-1185">Reference proteome</keyword>
<evidence type="ECO:0000256" key="8">
    <source>
        <dbReference type="SAM" id="SignalP"/>
    </source>
</evidence>
<feature type="transmembrane region" description="Helical" evidence="7">
    <location>
        <begin position="569"/>
        <end position="589"/>
    </location>
</feature>
<evidence type="ECO:0000256" key="3">
    <source>
        <dbReference type="ARBA" id="ARBA00022475"/>
    </source>
</evidence>
<evidence type="ECO:0000313" key="10">
    <source>
        <dbReference type="EMBL" id="MDT0309091.1"/>
    </source>
</evidence>
<dbReference type="InterPro" id="IPR004869">
    <property type="entry name" value="MMPL_dom"/>
</dbReference>
<feature type="chain" id="PRO_5047179425" evidence="8">
    <location>
        <begin position="36"/>
        <end position="756"/>
    </location>
</feature>
<feature type="transmembrane region" description="Helical" evidence="7">
    <location>
        <begin position="188"/>
        <end position="208"/>
    </location>
</feature>
<dbReference type="InterPro" id="IPR000731">
    <property type="entry name" value="SSD"/>
</dbReference>
<dbReference type="Gene3D" id="1.20.1640.10">
    <property type="entry name" value="Multidrug efflux transporter AcrB transmembrane domain"/>
    <property type="match status" value="2"/>
</dbReference>
<feature type="transmembrane region" description="Helical" evidence="7">
    <location>
        <begin position="280"/>
        <end position="304"/>
    </location>
</feature>
<organism evidence="10 11">
    <name type="scientific">Streptomyces boetiae</name>
    <dbReference type="NCBI Taxonomy" id="3075541"/>
    <lineage>
        <taxon>Bacteria</taxon>
        <taxon>Bacillati</taxon>
        <taxon>Actinomycetota</taxon>
        <taxon>Actinomycetes</taxon>
        <taxon>Kitasatosporales</taxon>
        <taxon>Streptomycetaceae</taxon>
        <taxon>Streptomyces</taxon>
    </lineage>
</organism>
<feature type="transmembrane region" description="Helical" evidence="7">
    <location>
        <begin position="380"/>
        <end position="398"/>
    </location>
</feature>
<accession>A0ABU2LBY2</accession>
<reference evidence="11" key="1">
    <citation type="submission" date="2023-07" db="EMBL/GenBank/DDBJ databases">
        <title>30 novel species of actinomycetes from the DSMZ collection.</title>
        <authorList>
            <person name="Nouioui I."/>
        </authorList>
    </citation>
    <scope>NUCLEOTIDE SEQUENCE [LARGE SCALE GENOMIC DNA]</scope>
    <source>
        <strain evidence="11">DSM 44917</strain>
    </source>
</reference>
<feature type="transmembrane region" description="Helical" evidence="7">
    <location>
        <begin position="601"/>
        <end position="621"/>
    </location>
</feature>
<dbReference type="PANTHER" id="PTHR33406">
    <property type="entry name" value="MEMBRANE PROTEIN MJ1562-RELATED"/>
    <property type="match status" value="1"/>
</dbReference>
<dbReference type="Pfam" id="PF03176">
    <property type="entry name" value="MMPL"/>
    <property type="match status" value="2"/>
</dbReference>
<keyword evidence="3" id="KW-1003">Cell membrane</keyword>
<evidence type="ECO:0000256" key="4">
    <source>
        <dbReference type="ARBA" id="ARBA00022692"/>
    </source>
</evidence>
<evidence type="ECO:0000256" key="1">
    <source>
        <dbReference type="ARBA" id="ARBA00004651"/>
    </source>
</evidence>
<sequence>MATFLYKLGRLCFRRRWWVVLAWLALLFGIGAASANGETVTDDFALPGTEAQEAFDLMEREFPEANAEAVESTVAFQVPEGQDINEPEWQQAVRGVLAEIEGLQHEVDGAETDGVLSVSDPFNPDNPTVNESGSTAYATVDFAIEPGGTTESLHEGFIHALENAPEDLRVEANGEVALGPVEFGGGELIGIVVAAIVLIITFGSLLAAGMPLLTALVGVMAGSMALVALASTLDLSENTGVLATMIGLAVGIDYALFIVSRYRAELVAGHPHEEAAGRAVGTAGSAVVFAGLTVVIALAGLAVVNVPILTKMGFAAAAQVVLAVLIALTLVPASLRLIGKRIFGRRVRKQNPETGVPAATTGGKENFGSRWARGILRRPGLVLVASVVGLGVLAAPVASMELGLPGDEVAAEDTTQRQTYEILSEGFGPGFNGPLMVVIDGDAGVDINAAVESVRAELDTLDGIDAVAPQAQVNEEGTMATLLAFPTTAPAESETADLVHEIRDDVAPVLEAETGTQLLVTGMAAVNIDFSQVMTDALVPYLALVVGLAFILLILVFRSIVVPLKAALGFLFSVLAALGAVVAVFQWGWGASLIGVEETSPIMSMMPIFMIGVIFGLAMDYEVFLVTRMREAHVHGEDAHQAVVTGFNLNARVVTAAAIIMISVFAGFAVTSAESMIKMMGFGLAAAVLLDAFIVRMTIVPALMGLIGERVWWLPKWLDRILPNVDVEGESLEKYLRAQGKGRDAVEREREPAPVH</sequence>
<keyword evidence="4 7" id="KW-0812">Transmembrane</keyword>
<comment type="caution">
    <text evidence="10">The sequence shown here is derived from an EMBL/GenBank/DDBJ whole genome shotgun (WGS) entry which is preliminary data.</text>
</comment>
<proteinExistence type="inferred from homology"/>
<evidence type="ECO:0000256" key="6">
    <source>
        <dbReference type="ARBA" id="ARBA00023136"/>
    </source>
</evidence>
<keyword evidence="8" id="KW-0732">Signal</keyword>
<feature type="transmembrane region" description="Helical" evidence="7">
    <location>
        <begin position="316"/>
        <end position="339"/>
    </location>
</feature>
<keyword evidence="5 7" id="KW-1133">Transmembrane helix</keyword>
<dbReference type="PROSITE" id="PS50156">
    <property type="entry name" value="SSD"/>
    <property type="match status" value="1"/>
</dbReference>
<gene>
    <name evidence="10" type="ORF">RM780_19300</name>
</gene>
<feature type="transmembrane region" description="Helical" evidence="7">
    <location>
        <begin position="239"/>
        <end position="259"/>
    </location>
</feature>
<feature type="transmembrane region" description="Helical" evidence="7">
    <location>
        <begin position="215"/>
        <end position="233"/>
    </location>
</feature>
<comment type="similarity">
    <text evidence="2">Belongs to the resistance-nodulation-cell division (RND) (TC 2.A.6) family. MmpL subfamily.</text>
</comment>
<feature type="transmembrane region" description="Helical" evidence="7">
    <location>
        <begin position="538"/>
        <end position="557"/>
    </location>
</feature>
<dbReference type="InterPro" id="IPR050545">
    <property type="entry name" value="Mycobact_MmpL"/>
</dbReference>
<feature type="domain" description="SSD" evidence="9">
    <location>
        <begin position="188"/>
        <end position="337"/>
    </location>
</feature>
<protein>
    <submittedName>
        <fullName evidence="10">MMPL family transporter</fullName>
    </submittedName>
</protein>
<comment type="subcellular location">
    <subcellularLocation>
        <location evidence="1">Cell membrane</location>
        <topology evidence="1">Multi-pass membrane protein</topology>
    </subcellularLocation>
</comment>
<dbReference type="PANTHER" id="PTHR33406:SF11">
    <property type="entry name" value="MEMBRANE PROTEIN SCO6666-RELATED"/>
    <property type="match status" value="1"/>
</dbReference>
<evidence type="ECO:0000256" key="5">
    <source>
        <dbReference type="ARBA" id="ARBA00022989"/>
    </source>
</evidence>
<evidence type="ECO:0000259" key="9">
    <source>
        <dbReference type="PROSITE" id="PS50156"/>
    </source>
</evidence>
<evidence type="ECO:0000256" key="7">
    <source>
        <dbReference type="SAM" id="Phobius"/>
    </source>
</evidence>
<name>A0ABU2LBY2_9ACTN</name>
<dbReference type="EMBL" id="JAVREN010000030">
    <property type="protein sequence ID" value="MDT0309091.1"/>
    <property type="molecule type" value="Genomic_DNA"/>
</dbReference>
<evidence type="ECO:0000256" key="2">
    <source>
        <dbReference type="ARBA" id="ARBA00010157"/>
    </source>
</evidence>
<feature type="transmembrane region" description="Helical" evidence="7">
    <location>
        <begin position="682"/>
        <end position="707"/>
    </location>
</feature>
<evidence type="ECO:0000313" key="11">
    <source>
        <dbReference type="Proteomes" id="UP001183388"/>
    </source>
</evidence>
<keyword evidence="6 7" id="KW-0472">Membrane</keyword>
<dbReference type="SUPFAM" id="SSF82866">
    <property type="entry name" value="Multidrug efflux transporter AcrB transmembrane domain"/>
    <property type="match status" value="2"/>
</dbReference>
<feature type="signal peptide" evidence="8">
    <location>
        <begin position="1"/>
        <end position="35"/>
    </location>
</feature>
<dbReference type="RefSeq" id="WP_311632043.1">
    <property type="nucleotide sequence ID" value="NZ_JAVREN010000030.1"/>
</dbReference>
<dbReference type="Proteomes" id="UP001183388">
    <property type="component" value="Unassembled WGS sequence"/>
</dbReference>